<keyword evidence="7 12" id="KW-0472">Membrane</keyword>
<dbReference type="FunFam" id="3.40.50.2300:FF:000145">
    <property type="entry name" value="Glutamate receptor, metabotropic"/>
    <property type="match status" value="1"/>
</dbReference>
<dbReference type="EMBL" id="JTDY01001683">
    <property type="protein sequence ID" value="KOB73168.1"/>
    <property type="molecule type" value="Genomic_DNA"/>
</dbReference>
<feature type="non-terminal residue" evidence="14">
    <location>
        <position position="1"/>
    </location>
</feature>
<evidence type="ECO:0000259" key="13">
    <source>
        <dbReference type="PROSITE" id="PS50259"/>
    </source>
</evidence>
<keyword evidence="4 12" id="KW-0812">Transmembrane</keyword>
<feature type="domain" description="G-protein coupled receptors family 3 profile" evidence="13">
    <location>
        <begin position="425"/>
        <end position="732"/>
    </location>
</feature>
<dbReference type="GO" id="GO:0004930">
    <property type="term" value="F:G protein-coupled receptor activity"/>
    <property type="evidence" value="ECO:0007669"/>
    <property type="project" value="UniProtKB-KW"/>
</dbReference>
<dbReference type="PRINTS" id="PR00593">
    <property type="entry name" value="MTABOTROPICR"/>
</dbReference>
<comment type="subcellular location">
    <subcellularLocation>
        <location evidence="1">Cell membrane</location>
        <topology evidence="1">Multi-pass membrane protein</topology>
    </subcellularLocation>
</comment>
<dbReference type="InterPro" id="IPR050726">
    <property type="entry name" value="mGluR"/>
</dbReference>
<organism evidence="14 15">
    <name type="scientific">Operophtera brumata</name>
    <name type="common">Winter moth</name>
    <name type="synonym">Phalaena brumata</name>
    <dbReference type="NCBI Taxonomy" id="104452"/>
    <lineage>
        <taxon>Eukaryota</taxon>
        <taxon>Metazoa</taxon>
        <taxon>Ecdysozoa</taxon>
        <taxon>Arthropoda</taxon>
        <taxon>Hexapoda</taxon>
        <taxon>Insecta</taxon>
        <taxon>Pterygota</taxon>
        <taxon>Neoptera</taxon>
        <taxon>Endopterygota</taxon>
        <taxon>Lepidoptera</taxon>
        <taxon>Glossata</taxon>
        <taxon>Ditrysia</taxon>
        <taxon>Geometroidea</taxon>
        <taxon>Geometridae</taxon>
        <taxon>Larentiinae</taxon>
        <taxon>Operophtera</taxon>
    </lineage>
</organism>
<evidence type="ECO:0000313" key="14">
    <source>
        <dbReference type="EMBL" id="KOB73168.1"/>
    </source>
</evidence>
<dbReference type="InterPro" id="IPR000162">
    <property type="entry name" value="GPCR_3_mtglu_rcpt"/>
</dbReference>
<keyword evidence="6" id="KW-0297">G-protein coupled receptor</keyword>
<evidence type="ECO:0000256" key="10">
    <source>
        <dbReference type="ARBA" id="ARBA00023224"/>
    </source>
</evidence>
<dbReference type="STRING" id="104452.A0A0L7LCG4"/>
<dbReference type="AlphaFoldDB" id="A0A0L7LCG4"/>
<dbReference type="FunFam" id="2.10.50.30:FF:000001">
    <property type="entry name" value="metabotropic glutamate receptor 1"/>
    <property type="match status" value="1"/>
</dbReference>
<comment type="caution">
    <text evidence="14">The sequence shown here is derived from an EMBL/GenBank/DDBJ whole genome shotgun (WGS) entry which is preliminary data.</text>
</comment>
<feature type="transmembrane region" description="Helical" evidence="12">
    <location>
        <begin position="463"/>
        <end position="483"/>
    </location>
</feature>
<dbReference type="Proteomes" id="UP000037510">
    <property type="component" value="Unassembled WGS sequence"/>
</dbReference>
<protein>
    <recommendedName>
        <fullName evidence="13">G-protein coupled receptors family 3 profile domain-containing protein</fullName>
    </recommendedName>
</protein>
<dbReference type="Pfam" id="PF00003">
    <property type="entry name" value="7tm_3"/>
    <property type="match status" value="1"/>
</dbReference>
<evidence type="ECO:0000256" key="7">
    <source>
        <dbReference type="ARBA" id="ARBA00023136"/>
    </source>
</evidence>
<proteinExistence type="inferred from homology"/>
<dbReference type="GO" id="GO:0005886">
    <property type="term" value="C:plasma membrane"/>
    <property type="evidence" value="ECO:0007669"/>
    <property type="project" value="UniProtKB-SubCell"/>
</dbReference>
<dbReference type="InterPro" id="IPR000337">
    <property type="entry name" value="GPCR_3"/>
</dbReference>
<feature type="transmembrane region" description="Helical" evidence="12">
    <location>
        <begin position="693"/>
        <end position="715"/>
    </location>
</feature>
<keyword evidence="3" id="KW-1003">Cell membrane</keyword>
<dbReference type="Gene3D" id="3.40.50.2300">
    <property type="match status" value="3"/>
</dbReference>
<evidence type="ECO:0000256" key="2">
    <source>
        <dbReference type="ARBA" id="ARBA00007242"/>
    </source>
</evidence>
<keyword evidence="5 12" id="KW-1133">Transmembrane helix</keyword>
<evidence type="ECO:0000256" key="3">
    <source>
        <dbReference type="ARBA" id="ARBA00022475"/>
    </source>
</evidence>
<dbReference type="InterPro" id="IPR017978">
    <property type="entry name" value="GPCR_3_C"/>
</dbReference>
<dbReference type="PROSITE" id="PS50259">
    <property type="entry name" value="G_PROTEIN_RECEP_F3_4"/>
    <property type="match status" value="1"/>
</dbReference>
<dbReference type="InterPro" id="IPR038550">
    <property type="entry name" value="GPCR_3_9-Cys_sf"/>
</dbReference>
<dbReference type="SUPFAM" id="SSF53822">
    <property type="entry name" value="Periplasmic binding protein-like I"/>
    <property type="match status" value="1"/>
</dbReference>
<dbReference type="InterPro" id="IPR001828">
    <property type="entry name" value="ANF_lig-bd_rcpt"/>
</dbReference>
<gene>
    <name evidence="14" type="ORF">OBRU01_11164</name>
</gene>
<dbReference type="Gene3D" id="2.10.50.30">
    <property type="entry name" value="GPCR, family 3, nine cysteines domain"/>
    <property type="match status" value="1"/>
</dbReference>
<evidence type="ECO:0000256" key="11">
    <source>
        <dbReference type="ARBA" id="ARBA00054813"/>
    </source>
</evidence>
<accession>A0A0L7LCG4</accession>
<keyword evidence="8" id="KW-0675">Receptor</keyword>
<keyword evidence="15" id="KW-1185">Reference proteome</keyword>
<feature type="transmembrane region" description="Helical" evidence="12">
    <location>
        <begin position="600"/>
        <end position="620"/>
    </location>
</feature>
<dbReference type="PANTHER" id="PTHR24060">
    <property type="entry name" value="METABOTROPIC GLUTAMATE RECEPTOR"/>
    <property type="match status" value="1"/>
</dbReference>
<evidence type="ECO:0000256" key="12">
    <source>
        <dbReference type="SAM" id="Phobius"/>
    </source>
</evidence>
<evidence type="ECO:0000256" key="8">
    <source>
        <dbReference type="ARBA" id="ARBA00023170"/>
    </source>
</evidence>
<dbReference type="InterPro" id="IPR028082">
    <property type="entry name" value="Peripla_BP_I"/>
</dbReference>
<feature type="transmembrane region" description="Helical" evidence="12">
    <location>
        <begin position="663"/>
        <end position="681"/>
    </location>
</feature>
<evidence type="ECO:0000313" key="15">
    <source>
        <dbReference type="Proteomes" id="UP000037510"/>
    </source>
</evidence>
<comment type="similarity">
    <text evidence="2">Belongs to the G-protein coupled receptor 3 family.</text>
</comment>
<evidence type="ECO:0000256" key="4">
    <source>
        <dbReference type="ARBA" id="ARBA00022692"/>
    </source>
</evidence>
<keyword evidence="10" id="KW-0807">Transducer</keyword>
<reference evidence="14 15" key="1">
    <citation type="journal article" date="2015" name="Genome Biol. Evol.">
        <title>The genome of winter moth (Operophtera brumata) provides a genomic perspective on sexual dimorphism and phenology.</title>
        <authorList>
            <person name="Derks M.F."/>
            <person name="Smit S."/>
            <person name="Salis L."/>
            <person name="Schijlen E."/>
            <person name="Bossers A."/>
            <person name="Mateman C."/>
            <person name="Pijl A.S."/>
            <person name="de Ridder D."/>
            <person name="Groenen M.A."/>
            <person name="Visser M.E."/>
            <person name="Megens H.J."/>
        </authorList>
    </citation>
    <scope>NUCLEOTIDE SEQUENCE [LARGE SCALE GENOMIC DNA]</scope>
    <source>
        <strain evidence="14">WM2013NL</strain>
        <tissue evidence="14">Head and thorax</tissue>
    </source>
</reference>
<evidence type="ECO:0000256" key="1">
    <source>
        <dbReference type="ARBA" id="ARBA00004651"/>
    </source>
</evidence>
<feature type="transmembrane region" description="Helical" evidence="12">
    <location>
        <begin position="425"/>
        <end position="448"/>
    </location>
</feature>
<dbReference type="PRINTS" id="PR00248">
    <property type="entry name" value="GPCRMGR"/>
</dbReference>
<sequence length="830" mass="91284">VSFFSTSPELSNKARFEYFSRTIPSDLHQARAMVAIVKKLGWKYVSVVYEESNYGIKAFEELESLLGRNDICIAVKERLVKDSGEADERAYDGIVTRLLARPRARGVIVFGSDQEVAGVMAAAGRLGATRWFGWVGSDGWSERALVSAGNEAAVEGTISVQPQANPVRGFREYFLNLTVENNRRNPWFVEFWEDHFKCRYPGAARTPYNAQYESACSGREQLSADNIEFEAQLQFVTDAVLAFAVAIRDMHAELCGGRHGLCAAMRPASGAALLHFLRRARFTGLSGDEFRFDAAGDGPARYNILHYKQVARGEYRWLKVGRYLDGALELDMHGAHLVHAGESFKWESPRPPESVCSAECELGQAKQYVEGESCCWHCFNCTQYEIRSPLSETACVECPLGTLPDRRRVRCARVPELYLRPDSPAAIGAMVFSALGMLLTTLVAGIWFTRGDTPVVRASGRELSFVLLGGIMLCYLVTFALVFRPTNGLCAVQRFGTGFCFTVVYASLLTKTNRIARIFAASKHSALRPQFISPKSQLLICSALVSIQCIVCLATRSNTHCWQVVVVVVWQVVSPARAVHHYPSRADNMLVCDSYVDASYTIAFFYPVLLILTCTVNAVLTRKIPEAFNESKHIGRYLPTAYIPCLVNNAPNSPLTASPSPGFTMYTTCVIWLAFVPLYLGTANLVPLRVTSMAITISLSASVTLVCLFSPKLYIIVCRPERNVRASLMTGKWQVVGRAGGPGRRGAAGGAVCAALVGAAHAPIPCAPVPDLTPSTDLSTLNDTERMPFSDRHVQTEETALYPRLALPSEGLCLDARHLRELGARAEITL</sequence>
<dbReference type="CDD" id="cd15045">
    <property type="entry name" value="7tmC_mGluRs"/>
    <property type="match status" value="1"/>
</dbReference>
<evidence type="ECO:0000256" key="9">
    <source>
        <dbReference type="ARBA" id="ARBA00023180"/>
    </source>
</evidence>
<dbReference type="Pfam" id="PF01094">
    <property type="entry name" value="ANF_receptor"/>
    <property type="match status" value="1"/>
</dbReference>
<dbReference type="Pfam" id="PF07562">
    <property type="entry name" value="NCD3G"/>
    <property type="match status" value="1"/>
</dbReference>
<evidence type="ECO:0000256" key="5">
    <source>
        <dbReference type="ARBA" id="ARBA00022989"/>
    </source>
</evidence>
<dbReference type="InterPro" id="IPR011500">
    <property type="entry name" value="GPCR_3_9-Cys_dom"/>
</dbReference>
<feature type="transmembrane region" description="Helical" evidence="12">
    <location>
        <begin position="495"/>
        <end position="516"/>
    </location>
</feature>
<evidence type="ECO:0000256" key="6">
    <source>
        <dbReference type="ARBA" id="ARBA00023040"/>
    </source>
</evidence>
<comment type="function">
    <text evidence="11">G-protein coupled receptor for glutamate. Ligand binding causes a conformation change that triggers signaling via guanine nucleotide-binding proteins (G proteins) and modulates the activity of down-stream effectors.</text>
</comment>
<keyword evidence="9" id="KW-0325">Glycoprotein</keyword>
<name>A0A0L7LCG4_OPEBR</name>